<comment type="caution">
    <text evidence="2">The sequence shown here is derived from an EMBL/GenBank/DDBJ whole genome shotgun (WGS) entry which is preliminary data.</text>
</comment>
<dbReference type="EMBL" id="JAFLHG010000004">
    <property type="protein sequence ID" value="MBT8797493.1"/>
    <property type="molecule type" value="Genomic_DNA"/>
</dbReference>
<organism evidence="2 3">
    <name type="scientific">Microbacterium flavum</name>
    <dbReference type="NCBI Taxonomy" id="415216"/>
    <lineage>
        <taxon>Bacteria</taxon>
        <taxon>Bacillati</taxon>
        <taxon>Actinomycetota</taxon>
        <taxon>Actinomycetes</taxon>
        <taxon>Micrococcales</taxon>
        <taxon>Microbacteriaceae</taxon>
        <taxon>Microbacterium</taxon>
    </lineage>
</organism>
<evidence type="ECO:0000313" key="2">
    <source>
        <dbReference type="EMBL" id="MBT8797493.1"/>
    </source>
</evidence>
<evidence type="ECO:0000256" key="1">
    <source>
        <dbReference type="SAM" id="Phobius"/>
    </source>
</evidence>
<reference evidence="2 3" key="1">
    <citation type="submission" date="2021-03" db="EMBL/GenBank/DDBJ databases">
        <title>Microbacterium pauli sp. nov., isolated from microfiltered milk.</title>
        <authorList>
            <person name="Bellassi P."/>
            <person name="Fontana A."/>
            <person name="Callegari M.L."/>
            <person name="Lorenzo M."/>
            <person name="Cappa F."/>
        </authorList>
    </citation>
    <scope>NUCLEOTIDE SEQUENCE [LARGE SCALE GENOMIC DNA]</scope>
    <source>
        <strain evidence="2 3">DSM 18909</strain>
    </source>
</reference>
<dbReference type="RefSeq" id="WP_215486754.1">
    <property type="nucleotide sequence ID" value="NZ_BAAAPJ010000002.1"/>
</dbReference>
<proteinExistence type="predicted"/>
<sequence length="122" mass="13103">MDESVWRTWKPYAVIAALAIGGIWWWNSQSSFAALKDGPYNCTAVFVNADGKYEVLVDAFGNRMYADATVDDGNLVALSADSALSSADLAQLTIKPKGDSHFTATDDPAMHSYNAIACDFAG</sequence>
<keyword evidence="1" id="KW-0812">Transmembrane</keyword>
<keyword evidence="1" id="KW-0472">Membrane</keyword>
<dbReference type="Proteomes" id="UP000740605">
    <property type="component" value="Unassembled WGS sequence"/>
</dbReference>
<keyword evidence="3" id="KW-1185">Reference proteome</keyword>
<evidence type="ECO:0000313" key="3">
    <source>
        <dbReference type="Proteomes" id="UP000740605"/>
    </source>
</evidence>
<name>A0ABS5XWL8_9MICO</name>
<keyword evidence="1" id="KW-1133">Transmembrane helix</keyword>
<gene>
    <name evidence="2" type="ORF">J0P97_05350</name>
</gene>
<feature type="transmembrane region" description="Helical" evidence="1">
    <location>
        <begin position="9"/>
        <end position="26"/>
    </location>
</feature>
<accession>A0ABS5XWL8</accession>
<protein>
    <submittedName>
        <fullName evidence="2">Uncharacterized protein</fullName>
    </submittedName>
</protein>